<evidence type="ECO:0000313" key="2">
    <source>
        <dbReference type="Proteomes" id="UP000716322"/>
    </source>
</evidence>
<protein>
    <submittedName>
        <fullName evidence="1">Uncharacterized protein</fullName>
    </submittedName>
</protein>
<comment type="caution">
    <text evidence="1">The sequence shown here is derived from an EMBL/GenBank/DDBJ whole genome shotgun (WGS) entry which is preliminary data.</text>
</comment>
<name>A0ABX0PAU1_9BURK</name>
<reference evidence="1 2" key="1">
    <citation type="submission" date="2020-03" db="EMBL/GenBank/DDBJ databases">
        <title>Genome sequence of strain Massilia sp. TW-1.</title>
        <authorList>
            <person name="Chaudhary D.K."/>
        </authorList>
    </citation>
    <scope>NUCLEOTIDE SEQUENCE [LARGE SCALE GENOMIC DNA]</scope>
    <source>
        <strain evidence="1 2">TW-1</strain>
    </source>
</reference>
<accession>A0ABX0PAU1</accession>
<keyword evidence="2" id="KW-1185">Reference proteome</keyword>
<proteinExistence type="predicted"/>
<gene>
    <name evidence="1" type="ORF">HAV22_12430</name>
</gene>
<dbReference type="EMBL" id="JAAQOM010000006">
    <property type="protein sequence ID" value="NIA54440.1"/>
    <property type="molecule type" value="Genomic_DNA"/>
</dbReference>
<sequence>MLSGLCGCALTAPPYSLNKLGAQRVLVVEPVHDVMVRLDSGVWSVGPSAAGIKADEHLLRPALIGWDDDVLGAFTNELVRGLEARGYAVRHVQQRELEGVLARRDDNLHRTIVVRSYIKAGFTYGTPIDRSLRPFMNFALGYEFGDGRRIGERSFTISARPMGPVVDRFAPLDDYSVPNVEALEHDRARHIAALHALAAQAAGQVLKDTFY</sequence>
<organism evidence="1 2">
    <name type="scientific">Telluria antibiotica</name>
    <dbReference type="NCBI Taxonomy" id="2717319"/>
    <lineage>
        <taxon>Bacteria</taxon>
        <taxon>Pseudomonadati</taxon>
        <taxon>Pseudomonadota</taxon>
        <taxon>Betaproteobacteria</taxon>
        <taxon>Burkholderiales</taxon>
        <taxon>Oxalobacteraceae</taxon>
        <taxon>Telluria group</taxon>
        <taxon>Telluria</taxon>
    </lineage>
</organism>
<evidence type="ECO:0000313" key="1">
    <source>
        <dbReference type="EMBL" id="NIA54440.1"/>
    </source>
</evidence>
<dbReference type="RefSeq" id="WP_166859386.1">
    <property type="nucleotide sequence ID" value="NZ_JAAQOM010000006.1"/>
</dbReference>
<dbReference type="Proteomes" id="UP000716322">
    <property type="component" value="Unassembled WGS sequence"/>
</dbReference>